<sequence>MKHSIKTLLISAMAVFLLLPASAGGMTLEDLQIHGFISQGFLYSTDDVDFLAEDSHEGTFEFNEMAINFSATPTDDLSVGVQLAAFDLGTIGNDEVMVDWAFGDYSFRDYLGLRAGIMKIPFGLYNDVRKIDMVRTSILLPNSVYPEWFRESFARMKGVGLYGTLPGNISYQAMYGTVDIQADGGLAEGMETLNGSALGMMNTDSTDTDYAYAGKIQWDSAFGLKLGASLYALHGLKMDMNSTTYMPAPPLPVGLPLSTNLALDFEPIESYVLSAEYMIDRLTVMAEYVENDMEFTGNLTTNLDPVVSAAMGIPSRLGDKTTTQGYYGGASYRVLDQMEIGAYYSELYYDKSDHDGDTYAAKFGVAKHNAWLKDTCLSARYDFSANWCAKIEAHLMDGGFMASGADAKNWELYAAKLTYSF</sequence>
<dbReference type="Proteomes" id="UP000008561">
    <property type="component" value="Chromosome"/>
</dbReference>
<dbReference type="SUPFAM" id="SSF56935">
    <property type="entry name" value="Porins"/>
    <property type="match status" value="1"/>
</dbReference>
<dbReference type="AlphaFoldDB" id="A8ZTC0"/>
<evidence type="ECO:0008006" key="4">
    <source>
        <dbReference type="Google" id="ProtNLM"/>
    </source>
</evidence>
<dbReference type="RefSeq" id="WP_012175415.1">
    <property type="nucleotide sequence ID" value="NC_009943.1"/>
</dbReference>
<keyword evidence="1" id="KW-0732">Signal</keyword>
<keyword evidence="3" id="KW-1185">Reference proteome</keyword>
<dbReference type="KEGG" id="dol:Dole_1999"/>
<name>A8ZTC0_DESOH</name>
<reference evidence="2 3" key="1">
    <citation type="submission" date="2007-10" db="EMBL/GenBank/DDBJ databases">
        <title>Complete sequence of Desulfococcus oleovorans Hxd3.</title>
        <authorList>
            <consortium name="US DOE Joint Genome Institute"/>
            <person name="Copeland A."/>
            <person name="Lucas S."/>
            <person name="Lapidus A."/>
            <person name="Barry K."/>
            <person name="Glavina del Rio T."/>
            <person name="Dalin E."/>
            <person name="Tice H."/>
            <person name="Pitluck S."/>
            <person name="Kiss H."/>
            <person name="Brettin T."/>
            <person name="Bruce D."/>
            <person name="Detter J.C."/>
            <person name="Han C."/>
            <person name="Schmutz J."/>
            <person name="Larimer F."/>
            <person name="Land M."/>
            <person name="Hauser L."/>
            <person name="Kyrpides N."/>
            <person name="Kim E."/>
            <person name="Wawrik B."/>
            <person name="Richardson P."/>
        </authorList>
    </citation>
    <scope>NUCLEOTIDE SEQUENCE [LARGE SCALE GENOMIC DNA]</scope>
    <source>
        <strain evidence="3">DSM 6200 / JCM 39069 / Hxd3</strain>
    </source>
</reference>
<evidence type="ECO:0000313" key="3">
    <source>
        <dbReference type="Proteomes" id="UP000008561"/>
    </source>
</evidence>
<gene>
    <name evidence="2" type="ordered locus">Dole_1999</name>
</gene>
<dbReference type="InterPro" id="IPR023614">
    <property type="entry name" value="Porin_dom_sf"/>
</dbReference>
<organism evidence="2 3">
    <name type="scientific">Desulfosudis oleivorans (strain DSM 6200 / JCM 39069 / Hxd3)</name>
    <name type="common">Desulfococcus oleovorans</name>
    <dbReference type="NCBI Taxonomy" id="96561"/>
    <lineage>
        <taxon>Bacteria</taxon>
        <taxon>Pseudomonadati</taxon>
        <taxon>Thermodesulfobacteriota</taxon>
        <taxon>Desulfobacteria</taxon>
        <taxon>Desulfobacterales</taxon>
        <taxon>Desulfosudaceae</taxon>
        <taxon>Desulfosudis</taxon>
    </lineage>
</organism>
<feature type="chain" id="PRO_5002734663" description="Porin" evidence="1">
    <location>
        <begin position="24"/>
        <end position="421"/>
    </location>
</feature>
<accession>A8ZTC0</accession>
<evidence type="ECO:0000313" key="2">
    <source>
        <dbReference type="EMBL" id="ABW67803.1"/>
    </source>
</evidence>
<dbReference type="OrthoDB" id="197869at2"/>
<proteinExistence type="predicted"/>
<feature type="signal peptide" evidence="1">
    <location>
        <begin position="1"/>
        <end position="23"/>
    </location>
</feature>
<dbReference type="HOGENOM" id="CLU_049016_0_0_7"/>
<dbReference type="eggNOG" id="COG3203">
    <property type="taxonomic scope" value="Bacteria"/>
</dbReference>
<dbReference type="STRING" id="96561.Dole_1999"/>
<dbReference type="EMBL" id="CP000859">
    <property type="protein sequence ID" value="ABW67803.1"/>
    <property type="molecule type" value="Genomic_DNA"/>
</dbReference>
<evidence type="ECO:0000256" key="1">
    <source>
        <dbReference type="SAM" id="SignalP"/>
    </source>
</evidence>
<dbReference type="Gene3D" id="2.40.160.10">
    <property type="entry name" value="Porin"/>
    <property type="match status" value="1"/>
</dbReference>
<protein>
    <recommendedName>
        <fullName evidence="4">Porin</fullName>
    </recommendedName>
</protein>